<sequence length="66" mass="7328">MKITHRPDHAPLRRAAYANVGDQLDAIWKALAALDPATLPPETHAMLEQVQAVKERYPVRKGQASN</sequence>
<organism evidence="1 2">
    <name type="scientific">Cupriavidus alkaliphilus</name>
    <dbReference type="NCBI Taxonomy" id="942866"/>
    <lineage>
        <taxon>Bacteria</taxon>
        <taxon>Pseudomonadati</taxon>
        <taxon>Pseudomonadota</taxon>
        <taxon>Betaproteobacteria</taxon>
        <taxon>Burkholderiales</taxon>
        <taxon>Burkholderiaceae</taxon>
        <taxon>Cupriavidus</taxon>
    </lineage>
</organism>
<evidence type="ECO:0000313" key="1">
    <source>
        <dbReference type="EMBL" id="MBB3010623.1"/>
    </source>
</evidence>
<reference evidence="1 2" key="1">
    <citation type="submission" date="2020-08" db="EMBL/GenBank/DDBJ databases">
        <title>Genomic Encyclopedia of Type Strains, Phase IV (KMG-V): Genome sequencing to study the core and pangenomes of soil and plant-associated prokaryotes.</title>
        <authorList>
            <person name="Whitman W."/>
        </authorList>
    </citation>
    <scope>NUCLEOTIDE SEQUENCE [LARGE SCALE GENOMIC DNA]</scope>
    <source>
        <strain evidence="1 2">SLV-2362</strain>
    </source>
</reference>
<dbReference type="RefSeq" id="WP_183300665.1">
    <property type="nucleotide sequence ID" value="NZ_JACHWF010000009.1"/>
</dbReference>
<accession>A0A7W4VFF4</accession>
<proteinExistence type="predicted"/>
<name>A0A7W4VFF4_9BURK</name>
<protein>
    <submittedName>
        <fullName evidence="1">Uncharacterized protein</fullName>
    </submittedName>
</protein>
<keyword evidence="2" id="KW-1185">Reference proteome</keyword>
<dbReference type="AlphaFoldDB" id="A0A7W4VFF4"/>
<comment type="caution">
    <text evidence="1">The sequence shown here is derived from an EMBL/GenBank/DDBJ whole genome shotgun (WGS) entry which is preliminary data.</text>
</comment>
<gene>
    <name evidence="1" type="ORF">FHX61_005304</name>
</gene>
<evidence type="ECO:0000313" key="2">
    <source>
        <dbReference type="Proteomes" id="UP000578036"/>
    </source>
</evidence>
<dbReference type="EMBL" id="JACHWF010000009">
    <property type="protein sequence ID" value="MBB3010623.1"/>
    <property type="molecule type" value="Genomic_DNA"/>
</dbReference>
<dbReference type="Proteomes" id="UP000578036">
    <property type="component" value="Unassembled WGS sequence"/>
</dbReference>